<evidence type="ECO:0000256" key="5">
    <source>
        <dbReference type="ARBA" id="ARBA00022679"/>
    </source>
</evidence>
<dbReference type="Pfam" id="PF00072">
    <property type="entry name" value="Response_reg"/>
    <property type="match status" value="1"/>
</dbReference>
<feature type="domain" description="CheW-like" evidence="15">
    <location>
        <begin position="1802"/>
        <end position="1936"/>
    </location>
</feature>
<gene>
    <name evidence="17" type="ORF">DES47_103298</name>
</gene>
<feature type="modified residue" description="Phosphohistidine" evidence="9">
    <location>
        <position position="1093"/>
    </location>
</feature>
<feature type="compositionally biased region" description="Low complexity" evidence="12">
    <location>
        <begin position="939"/>
        <end position="952"/>
    </location>
</feature>
<name>A0A4V3CTC2_9BURK</name>
<dbReference type="PROSITE" id="PS50894">
    <property type="entry name" value="HPT"/>
    <property type="match status" value="3"/>
</dbReference>
<dbReference type="PROSITE" id="PS50109">
    <property type="entry name" value="HIS_KIN"/>
    <property type="match status" value="1"/>
</dbReference>
<sequence>MDLPRDSEFPADLSPLAWVQEELRRSLEAAHKALRRYARDVDAPRISSGVAGQDTLDLSALNSARQQVHQAAGVVSLVGLPAGATMLRACEAGLQSLIDHPERIKLDAIETLERADFALLDYVARLLAGRPVSSLSLFPPYRAVQALAGAERIHPADLWTHEWSWQEPPREITVTPRKPESARSAFETTLLKFMREGSADGARALSELCASMAAGAPTAAARSLWHVAAAFFEAQGIGMLQPDAFAKRIGSRLLAQLRAGAAGDPAVADRLARDLLFFCAQSAAPPFPAAAPRLHAVRQAYGLDEHQAVDYEEARLGLVDPAWVVQARKRVSVAKDAWSSVAEGDVQRLQGLDELFALVSESLQRLFPRGEVLGQTLQRAVVGTARASAAPSSALAMEVATAMLYVDAALEDAAFDAPEQADRVQRLAQRVESVAHGDPAQPLEAWMEELYRRVSDRQTMGSVVQELRSSLSETEKLVDEYFRDTSRRQVLIPVPGQLSAMRGVLTVLGMEQAAQAVLRMRDEVDELVNTEVDATRQGPRQIFERLAGNLGALGFLIDMLSVQPHLAKRLFKYDDETGVLAPVMGRREGETSGFVGLDELLPLAEPVEVPTQPEPLAEAPAEQPEVPDFGLDFGLDEAQPPVAEEPEFAALPDIDAPPPLPDPVRSPLPAAAALPVLTAQATDTEIDAEMLEVFLEECDEVVANAREALAQLQLDSSDQNQLTTVRRAFHTLKGSSRMVGLLDFGEGAWACEQLYNARLGDNRPADAGLLGFSAEALDYLYDWRNAIAEKRQGGHQSASLRRAADALRIEGRVEALEWPQAAVAEPAADGVAEVAGEVPEFPVPEPEAVLEPTELAALEPELMLDLPVEAIAAPETQEDDFFELDLPDLAVTALPETIPEAVAEPALPTFELDLDFGEVKPLVVAEDEAPPALPDDELPALPVPADVPLSLDQPDDEDLLLPEDEPPVVGPEPEVIEVAEPAAPVEPEPEPEPESEPEPEPVAEPAAEEVPPKPHLELVHSVDALVADEERVQALAEQAEAVKVIGPLRISIALFNIFLNEADELSRRLCVELAEWALELNQPLPESSVSLAHSLAGNAATVGFEDLSRLARLLEHALERSHPLGRGTVEEGELFVEAADEIRRLLHQFAAGFLKTPDAALNQRLIDHEHRAAERLQDLALHAPLVEPDSDDMPLADVIEDPAHTAPDDEALAVLAAETLAGVEESPEVMELVEPEPEPAQSLLGQLGEVLSGPLQPVAEVHAVPGRAHAQDELDVADLDAEDAIDEELFPIFEEEGIELLQQLAALMRDWQSKPADMSSASACMRNLHTLKGGARLAGAMRLGEMAHRMESVVESLLGSGQADAHDIERLQSHVDAMAAVFDALRHPPVPAEVEPVMLAAAVPAPEPEPALPVVAEVVELEALEALEALDAPEPEAAQPAAPAAPLPAPVEIDWSRFAPSGTAAAPQERAQSAAAQGMVRVRAPLLERLINQAGEVSIRRSRMESEVAQMKGSLNDLTDNLERLRQQLRDMEFQADAQISSSLESAKQAERDFDPLEFDRYTRVQELTRIMAESVGDVATVQRTLQRALQAAEDELAAQARLTRDLQDDLLSTRMVEFDSLSDRLYRVLRQAAKETGKQVRLDVQGGSIEVDRGVLERMTAAFEHLLRNSVIHGIEAPEKRVAAGKEATGNIVVALTHEGNEVAVEFRDDGAGLDLERIRQRAVQMGLLTADARPGTAELTQLIFMHGFSTASALTEMAGRGVGMDVVRDDVNAMGGRIASASSPGQGTSFKLLLPLTTAVTQVVMLRCGDDVVAVPATLIEVVKRVPVPEIESAYRSGTFTVGEPMPFFWLGGLLQQSAAGVLQGRNQPLVIVKSAQQRVALHVDEVIGNQEVVVKNLGPQLARVPGLAGITLLASGAAALIYNPVALATLHGDRARQRAEAALHAQTPQAQEIVATLAPTVMVVDDSLTVRRVTQRLLEREGYRVILAKDGLDALEKLADELPDMVLSDIEMPRMDGFDLVRNMHADARLRGLPVIMITSRIAQKHKDYAAELGVQHYLGKPYDEEELLALIARYTSRRING</sequence>
<feature type="coiled-coil region" evidence="11">
    <location>
        <begin position="1501"/>
        <end position="1535"/>
    </location>
</feature>
<dbReference type="Gene3D" id="3.30.565.10">
    <property type="entry name" value="Histidine kinase-like ATPase, C-terminal domain"/>
    <property type="match status" value="1"/>
</dbReference>
<dbReference type="EMBL" id="SNXS01000003">
    <property type="protein sequence ID" value="TDP71317.1"/>
    <property type="molecule type" value="Genomic_DNA"/>
</dbReference>
<feature type="modified residue" description="4-aspartylphosphate" evidence="10">
    <location>
        <position position="2012"/>
    </location>
</feature>
<dbReference type="Pfam" id="PF26379">
    <property type="entry name" value="FimL_2nd"/>
    <property type="match status" value="1"/>
</dbReference>
<dbReference type="InterPro" id="IPR003594">
    <property type="entry name" value="HATPase_dom"/>
</dbReference>
<keyword evidence="7" id="KW-0902">Two-component regulatory system</keyword>
<feature type="compositionally biased region" description="Acidic residues" evidence="12">
    <location>
        <begin position="953"/>
        <end position="966"/>
    </location>
</feature>
<dbReference type="InterPro" id="IPR036641">
    <property type="entry name" value="HPT_dom_sf"/>
</dbReference>
<evidence type="ECO:0000256" key="8">
    <source>
        <dbReference type="ARBA" id="ARBA00035100"/>
    </source>
</evidence>
<evidence type="ECO:0000256" key="6">
    <source>
        <dbReference type="ARBA" id="ARBA00022777"/>
    </source>
</evidence>
<dbReference type="InterPro" id="IPR008207">
    <property type="entry name" value="Sig_transdc_His_kin_Hpt_dom"/>
</dbReference>
<evidence type="ECO:0000259" key="16">
    <source>
        <dbReference type="PROSITE" id="PS50894"/>
    </source>
</evidence>
<dbReference type="InterPro" id="IPR002545">
    <property type="entry name" value="CheW-lke_dom"/>
</dbReference>
<evidence type="ECO:0000259" key="14">
    <source>
        <dbReference type="PROSITE" id="PS50110"/>
    </source>
</evidence>
<dbReference type="InterPro" id="IPR004358">
    <property type="entry name" value="Sig_transdc_His_kin-like_C"/>
</dbReference>
<dbReference type="InterPro" id="IPR001789">
    <property type="entry name" value="Sig_transdc_resp-reg_receiver"/>
</dbReference>
<dbReference type="PANTHER" id="PTHR43395">
    <property type="entry name" value="SENSOR HISTIDINE KINASE CHEA"/>
    <property type="match status" value="1"/>
</dbReference>
<comment type="catalytic activity">
    <reaction evidence="1">
        <text>ATP + protein L-histidine = ADP + protein N-phospho-L-histidine.</text>
        <dbReference type="EC" id="2.7.13.3"/>
    </reaction>
</comment>
<keyword evidence="11" id="KW-0175">Coiled coil</keyword>
<dbReference type="InterPro" id="IPR051315">
    <property type="entry name" value="Bact_Chemotaxis_CheA"/>
</dbReference>
<organism evidence="17 18">
    <name type="scientific">Roseateles toxinivorans</name>
    <dbReference type="NCBI Taxonomy" id="270368"/>
    <lineage>
        <taxon>Bacteria</taxon>
        <taxon>Pseudomonadati</taxon>
        <taxon>Pseudomonadota</taxon>
        <taxon>Betaproteobacteria</taxon>
        <taxon>Burkholderiales</taxon>
        <taxon>Sphaerotilaceae</taxon>
        <taxon>Roseateles</taxon>
    </lineage>
</organism>
<feature type="region of interest" description="Disordered" evidence="12">
    <location>
        <begin position="929"/>
        <end position="1013"/>
    </location>
</feature>
<keyword evidence="4 10" id="KW-0597">Phosphoprotein</keyword>
<evidence type="ECO:0000256" key="12">
    <source>
        <dbReference type="SAM" id="MobiDB-lite"/>
    </source>
</evidence>
<dbReference type="GO" id="GO:0005737">
    <property type="term" value="C:cytoplasm"/>
    <property type="evidence" value="ECO:0007669"/>
    <property type="project" value="InterPro"/>
</dbReference>
<protein>
    <recommendedName>
        <fullName evidence="3">Chemotaxis protein CheA</fullName>
        <ecNumber evidence="2">2.7.13.3</ecNumber>
    </recommendedName>
</protein>
<keyword evidence="6 17" id="KW-0418">Kinase</keyword>
<dbReference type="SUPFAM" id="SSF50341">
    <property type="entry name" value="CheW-like"/>
    <property type="match status" value="1"/>
</dbReference>
<dbReference type="FunFam" id="3.30.565.10:FF:000016">
    <property type="entry name" value="Chemotaxis protein CheA, putative"/>
    <property type="match status" value="1"/>
</dbReference>
<dbReference type="SUPFAM" id="SSF47226">
    <property type="entry name" value="Histidine-containing phosphotransfer domain, HPT domain"/>
    <property type="match status" value="4"/>
</dbReference>
<feature type="domain" description="Histidine kinase" evidence="13">
    <location>
        <begin position="1567"/>
        <end position="1800"/>
    </location>
</feature>
<dbReference type="InParanoid" id="A0A4V3CTC2"/>
<feature type="domain" description="Response regulatory" evidence="14">
    <location>
        <begin position="1963"/>
        <end position="2079"/>
    </location>
</feature>
<dbReference type="GO" id="GO:0006935">
    <property type="term" value="P:chemotaxis"/>
    <property type="evidence" value="ECO:0007669"/>
    <property type="project" value="InterPro"/>
</dbReference>
<dbReference type="CDD" id="cd00088">
    <property type="entry name" value="HPT"/>
    <property type="match status" value="2"/>
</dbReference>
<evidence type="ECO:0000256" key="7">
    <source>
        <dbReference type="ARBA" id="ARBA00023012"/>
    </source>
</evidence>
<dbReference type="InterPro" id="IPR004105">
    <property type="entry name" value="CheA-like_dim"/>
</dbReference>
<evidence type="ECO:0000259" key="13">
    <source>
        <dbReference type="PROSITE" id="PS50109"/>
    </source>
</evidence>
<comment type="caution">
    <text evidence="17">The sequence shown here is derived from an EMBL/GenBank/DDBJ whole genome shotgun (WGS) entry which is preliminary data.</text>
</comment>
<dbReference type="Gene3D" id="3.40.50.2300">
    <property type="match status" value="1"/>
</dbReference>
<feature type="modified residue" description="Phosphohistidine" evidence="9">
    <location>
        <position position="1329"/>
    </location>
</feature>
<feature type="compositionally biased region" description="Acidic residues" evidence="12">
    <location>
        <begin position="987"/>
        <end position="1001"/>
    </location>
</feature>
<proteinExistence type="predicted"/>
<evidence type="ECO:0000256" key="3">
    <source>
        <dbReference type="ARBA" id="ARBA00021495"/>
    </source>
</evidence>
<dbReference type="OrthoDB" id="9803176at2"/>
<evidence type="ECO:0000256" key="2">
    <source>
        <dbReference type="ARBA" id="ARBA00012438"/>
    </source>
</evidence>
<feature type="domain" description="HPt" evidence="16">
    <location>
        <begin position="1047"/>
        <end position="1149"/>
    </location>
</feature>
<dbReference type="PANTHER" id="PTHR43395:SF8">
    <property type="entry name" value="HISTIDINE KINASE"/>
    <property type="match status" value="1"/>
</dbReference>
<dbReference type="SMART" id="SM00387">
    <property type="entry name" value="HATPase_c"/>
    <property type="match status" value="1"/>
</dbReference>
<dbReference type="Gene3D" id="1.20.120.160">
    <property type="entry name" value="HPT domain"/>
    <property type="match status" value="3"/>
</dbReference>
<dbReference type="InterPro" id="IPR005467">
    <property type="entry name" value="His_kinase_dom"/>
</dbReference>
<dbReference type="InterPro" id="IPR036890">
    <property type="entry name" value="HATPase_C_sf"/>
</dbReference>
<dbReference type="SMART" id="SM00073">
    <property type="entry name" value="HPT"/>
    <property type="match status" value="3"/>
</dbReference>
<evidence type="ECO:0000313" key="18">
    <source>
        <dbReference type="Proteomes" id="UP000295361"/>
    </source>
</evidence>
<dbReference type="InterPro" id="IPR036061">
    <property type="entry name" value="CheW-like_dom_sf"/>
</dbReference>
<evidence type="ECO:0000256" key="10">
    <source>
        <dbReference type="PROSITE-ProRule" id="PRU00169"/>
    </source>
</evidence>
<feature type="domain" description="HPt" evidence="16">
    <location>
        <begin position="683"/>
        <end position="787"/>
    </location>
</feature>
<dbReference type="PROSITE" id="PS50110">
    <property type="entry name" value="RESPONSE_REGULATORY"/>
    <property type="match status" value="1"/>
</dbReference>
<dbReference type="SMART" id="SM01231">
    <property type="entry name" value="H-kinase_dim"/>
    <property type="match status" value="1"/>
</dbReference>
<dbReference type="Gene3D" id="2.30.30.40">
    <property type="entry name" value="SH3 Domains"/>
    <property type="match status" value="1"/>
</dbReference>
<evidence type="ECO:0000259" key="15">
    <source>
        <dbReference type="PROSITE" id="PS50851"/>
    </source>
</evidence>
<reference evidence="17 18" key="1">
    <citation type="submission" date="2019-03" db="EMBL/GenBank/DDBJ databases">
        <title>Genomic Encyclopedia of Type Strains, Phase IV (KMG-IV): sequencing the most valuable type-strain genomes for metagenomic binning, comparative biology and taxonomic classification.</title>
        <authorList>
            <person name="Goeker M."/>
        </authorList>
    </citation>
    <scope>NUCLEOTIDE SEQUENCE [LARGE SCALE GENOMIC DNA]</scope>
    <source>
        <strain evidence="17 18">DSM 16998</strain>
    </source>
</reference>
<dbReference type="InterPro" id="IPR011006">
    <property type="entry name" value="CheY-like_superfamily"/>
</dbReference>
<dbReference type="GO" id="GO:0000155">
    <property type="term" value="F:phosphorelay sensor kinase activity"/>
    <property type="evidence" value="ECO:0007669"/>
    <property type="project" value="InterPro"/>
</dbReference>
<feature type="compositionally biased region" description="Low complexity" evidence="12">
    <location>
        <begin position="971"/>
        <end position="985"/>
    </location>
</feature>
<dbReference type="SUPFAM" id="SSF55874">
    <property type="entry name" value="ATPase domain of HSP90 chaperone/DNA topoisomerase II/histidine kinase"/>
    <property type="match status" value="1"/>
</dbReference>
<dbReference type="Pfam" id="PF01584">
    <property type="entry name" value="CheW"/>
    <property type="match status" value="1"/>
</dbReference>
<dbReference type="InterPro" id="IPR058661">
    <property type="entry name" value="FimL_2nd"/>
</dbReference>
<dbReference type="SMART" id="SM00260">
    <property type="entry name" value="CheW"/>
    <property type="match status" value="1"/>
</dbReference>
<dbReference type="SUPFAM" id="SSF52172">
    <property type="entry name" value="CheY-like"/>
    <property type="match status" value="1"/>
</dbReference>
<evidence type="ECO:0000256" key="11">
    <source>
        <dbReference type="SAM" id="Coils"/>
    </source>
</evidence>
<keyword evidence="5" id="KW-0808">Transferase</keyword>
<accession>A0A4V3CTC2</accession>
<dbReference type="PROSITE" id="PS50851">
    <property type="entry name" value="CHEW"/>
    <property type="match status" value="1"/>
</dbReference>
<evidence type="ECO:0000256" key="9">
    <source>
        <dbReference type="PROSITE-ProRule" id="PRU00110"/>
    </source>
</evidence>
<evidence type="ECO:0000313" key="17">
    <source>
        <dbReference type="EMBL" id="TDP71317.1"/>
    </source>
</evidence>
<comment type="function">
    <text evidence="8">Involved in the transmission of sensory signals from the chemoreceptors to the flagellar motors. CheA is autophosphorylated; it can transfer its phosphate group to either CheB or CheY.</text>
</comment>
<dbReference type="SMART" id="SM00448">
    <property type="entry name" value="REC"/>
    <property type="match status" value="1"/>
</dbReference>
<dbReference type="EC" id="2.7.13.3" evidence="2"/>
<dbReference type="Pfam" id="PF02518">
    <property type="entry name" value="HATPase_c"/>
    <property type="match status" value="1"/>
</dbReference>
<feature type="coiled-coil region" evidence="11">
    <location>
        <begin position="1583"/>
        <end position="1610"/>
    </location>
</feature>
<feature type="modified residue" description="Phosphohistidine" evidence="9">
    <location>
        <position position="730"/>
    </location>
</feature>
<feature type="compositionally biased region" description="Acidic residues" evidence="12">
    <location>
        <begin position="929"/>
        <end position="938"/>
    </location>
</feature>
<feature type="domain" description="HPt" evidence="16">
    <location>
        <begin position="1282"/>
        <end position="1385"/>
    </location>
</feature>
<dbReference type="RefSeq" id="WP_133701098.1">
    <property type="nucleotide sequence ID" value="NZ_SNXS01000003.1"/>
</dbReference>
<evidence type="ECO:0000256" key="4">
    <source>
        <dbReference type="ARBA" id="ARBA00022553"/>
    </source>
</evidence>
<dbReference type="PRINTS" id="PR00344">
    <property type="entry name" value="BCTRLSENSOR"/>
</dbReference>
<dbReference type="Pfam" id="PF01627">
    <property type="entry name" value="Hpt"/>
    <property type="match status" value="3"/>
</dbReference>
<evidence type="ECO:0000256" key="1">
    <source>
        <dbReference type="ARBA" id="ARBA00000085"/>
    </source>
</evidence>
<dbReference type="Proteomes" id="UP000295361">
    <property type="component" value="Unassembled WGS sequence"/>
</dbReference>
<keyword evidence="18" id="KW-1185">Reference proteome</keyword>